<dbReference type="SUPFAM" id="SSF56935">
    <property type="entry name" value="Porins"/>
    <property type="match status" value="1"/>
</dbReference>
<sequence length="944" mass="106064">MIKLRCMAIFFLMALSCNSAYSQLKNTNKQTVPVNNNGAVKGILRDTVNNYTLKSASVSIYKAVDSTLISYQSSNNYGGFNFINLPVGVQLRLDISHLGHAFTQRKFTILSPKNSVDLGTIIIKPEDINLDEVKVTVPPITMNGDTLEFNAAAFKLDSNARVEDLLKKIPDITIWDDGTMTVNGREVKNIRVNGQTFFGGDLRIALQNIPKNALEKVQVYKTINKENPLDSTLNVNLKLKKGKDIGHFGKIGVGYGSRERYESDANINFFNPKMKLAIVGASNNINKNASSVLDLLLNSTFKGTGTNIDYQSNFRALGITRGNATGFNYDYNFRGKPDNFNQKTLSVDYFLQNKTTDNSSDIKSTTIINSDNSIINTNNTSQINKSTNQNFGLSYQWSENNKSFYIKPSFTREYGESNNNSQQRSTNALSELISANNLTNTGNFVRNNFNLNTSIKYPLDNIKAKTIFGGLNVDYKLGVIDNQTNYLSLIEFISYSTPSENKNYNRKTAKNLETIDQVIVADLPGIGIPFLQKLGISTSLSNQLKIRNDKDNSVVNDLNSATNTYENNSYLSNQLRTNNLDELAELKISKSFNRSLTNRFSKSLIISFSPKQQFRTQRSNSNKSFQNTNSNYTQFIPDASIGYSNNQYGESINRMNLSFNTMMSIPTIYQLAPLVDSSNVYSIVKGNLNLKQAISRSINFNFSHDDQKNKNTLNYGFGGRLEKIDNNIVDSLSIDNQNRRTIYFINADGFKSLSLNGNIRKVQKFKNGELQATVRTNISTAKYPSYINGVYLFYKNFNSNTTLELNFSYKTYLAINLSQSLNTYLSKQESFNSIYSGNGKTTAFASSLNLTKRFTINSNLNFNSNTTTNSKNINYTIWNASAVYRMLKGNNAEIKFSALDILHQNTSIINENIGNGFRVGSQKVLQQYFMFTLSYYPNQFGKSK</sequence>
<dbReference type="Proteomes" id="UP000031246">
    <property type="component" value="Unassembled WGS sequence"/>
</dbReference>
<dbReference type="PROSITE" id="PS51257">
    <property type="entry name" value="PROKAR_LIPOPROTEIN"/>
    <property type="match status" value="1"/>
</dbReference>
<name>A0A0C1D5D9_9SPHI</name>
<gene>
    <name evidence="3" type="ORF">OC25_17485</name>
</gene>
<evidence type="ECO:0000313" key="3">
    <source>
        <dbReference type="EMBL" id="KIA92231.1"/>
    </source>
</evidence>
<dbReference type="InterPro" id="IPR041700">
    <property type="entry name" value="OMP_b-brl_3"/>
</dbReference>
<dbReference type="AlphaFoldDB" id="A0A0C1D5D9"/>
<feature type="signal peptide" evidence="1">
    <location>
        <begin position="1"/>
        <end position="22"/>
    </location>
</feature>
<dbReference type="OrthoDB" id="1086219at2"/>
<dbReference type="EMBL" id="JSYN01000021">
    <property type="protein sequence ID" value="KIA92231.1"/>
    <property type="molecule type" value="Genomic_DNA"/>
</dbReference>
<evidence type="ECO:0000256" key="1">
    <source>
        <dbReference type="SAM" id="SignalP"/>
    </source>
</evidence>
<dbReference type="Pfam" id="PF14905">
    <property type="entry name" value="OMP_b-brl_3"/>
    <property type="match status" value="1"/>
</dbReference>
<organism evidence="3 4">
    <name type="scientific">Pedobacter kyungheensis</name>
    <dbReference type="NCBI Taxonomy" id="1069985"/>
    <lineage>
        <taxon>Bacteria</taxon>
        <taxon>Pseudomonadati</taxon>
        <taxon>Bacteroidota</taxon>
        <taxon>Sphingobacteriia</taxon>
        <taxon>Sphingobacteriales</taxon>
        <taxon>Sphingobacteriaceae</taxon>
        <taxon>Pedobacter</taxon>
    </lineage>
</organism>
<comment type="caution">
    <text evidence="3">The sequence shown here is derived from an EMBL/GenBank/DDBJ whole genome shotgun (WGS) entry which is preliminary data.</text>
</comment>
<dbReference type="RefSeq" id="WP_039478719.1">
    <property type="nucleotide sequence ID" value="NZ_JSYN01000021.1"/>
</dbReference>
<proteinExistence type="predicted"/>
<keyword evidence="4" id="KW-1185">Reference proteome</keyword>
<reference evidence="3 4" key="1">
    <citation type="submission" date="2014-10" db="EMBL/GenBank/DDBJ databases">
        <title>Pedobacter Kyungheensis.</title>
        <authorList>
            <person name="Anderson B.M."/>
            <person name="Newman J.D."/>
        </authorList>
    </citation>
    <scope>NUCLEOTIDE SEQUENCE [LARGE SCALE GENOMIC DNA]</scope>
    <source>
        <strain evidence="3 4">KACC 16221</strain>
    </source>
</reference>
<accession>A0A0C1D5D9</accession>
<evidence type="ECO:0000259" key="2">
    <source>
        <dbReference type="Pfam" id="PF14905"/>
    </source>
</evidence>
<protein>
    <recommendedName>
        <fullName evidence="2">Outer membrane protein beta-barrel domain-containing protein</fullName>
    </recommendedName>
</protein>
<feature type="chain" id="PRO_5002129555" description="Outer membrane protein beta-barrel domain-containing protein" evidence="1">
    <location>
        <begin position="23"/>
        <end position="944"/>
    </location>
</feature>
<feature type="domain" description="Outer membrane protein beta-barrel" evidence="2">
    <location>
        <begin position="620"/>
        <end position="935"/>
    </location>
</feature>
<keyword evidence="1" id="KW-0732">Signal</keyword>
<evidence type="ECO:0000313" key="4">
    <source>
        <dbReference type="Proteomes" id="UP000031246"/>
    </source>
</evidence>